<evidence type="ECO:0000313" key="1">
    <source>
        <dbReference type="EMBL" id="KAF2705530.1"/>
    </source>
</evidence>
<evidence type="ECO:0000313" key="2">
    <source>
        <dbReference type="Proteomes" id="UP000799428"/>
    </source>
</evidence>
<reference evidence="1" key="1">
    <citation type="journal article" date="2020" name="Stud. Mycol.">
        <title>101 Dothideomycetes genomes: a test case for predicting lifestyles and emergence of pathogens.</title>
        <authorList>
            <person name="Haridas S."/>
            <person name="Albert R."/>
            <person name="Binder M."/>
            <person name="Bloem J."/>
            <person name="Labutti K."/>
            <person name="Salamov A."/>
            <person name="Andreopoulos B."/>
            <person name="Baker S."/>
            <person name="Barry K."/>
            <person name="Bills G."/>
            <person name="Bluhm B."/>
            <person name="Cannon C."/>
            <person name="Castanera R."/>
            <person name="Culley D."/>
            <person name="Daum C."/>
            <person name="Ezra D."/>
            <person name="Gonzalez J."/>
            <person name="Henrissat B."/>
            <person name="Kuo A."/>
            <person name="Liang C."/>
            <person name="Lipzen A."/>
            <person name="Lutzoni F."/>
            <person name="Magnuson J."/>
            <person name="Mondo S."/>
            <person name="Nolan M."/>
            <person name="Ohm R."/>
            <person name="Pangilinan J."/>
            <person name="Park H.-J."/>
            <person name="Ramirez L."/>
            <person name="Alfaro M."/>
            <person name="Sun H."/>
            <person name="Tritt A."/>
            <person name="Yoshinaga Y."/>
            <person name="Zwiers L.-H."/>
            <person name="Turgeon B."/>
            <person name="Goodwin S."/>
            <person name="Spatafora J."/>
            <person name="Crous P."/>
            <person name="Grigoriev I."/>
        </authorList>
    </citation>
    <scope>NUCLEOTIDE SEQUENCE</scope>
    <source>
        <strain evidence="1">CBS 279.74</strain>
    </source>
</reference>
<name>A0A6G1JYH0_9PLEO</name>
<proteinExistence type="predicted"/>
<protein>
    <submittedName>
        <fullName evidence="1">Uncharacterized protein</fullName>
    </submittedName>
</protein>
<organism evidence="1 2">
    <name type="scientific">Pleomassaria siparia CBS 279.74</name>
    <dbReference type="NCBI Taxonomy" id="1314801"/>
    <lineage>
        <taxon>Eukaryota</taxon>
        <taxon>Fungi</taxon>
        <taxon>Dikarya</taxon>
        <taxon>Ascomycota</taxon>
        <taxon>Pezizomycotina</taxon>
        <taxon>Dothideomycetes</taxon>
        <taxon>Pleosporomycetidae</taxon>
        <taxon>Pleosporales</taxon>
        <taxon>Pleomassariaceae</taxon>
        <taxon>Pleomassaria</taxon>
    </lineage>
</organism>
<dbReference type="EMBL" id="MU005778">
    <property type="protein sequence ID" value="KAF2705530.1"/>
    <property type="molecule type" value="Genomic_DNA"/>
</dbReference>
<accession>A0A6G1JYH0</accession>
<feature type="non-terminal residue" evidence="1">
    <location>
        <position position="1"/>
    </location>
</feature>
<dbReference type="Proteomes" id="UP000799428">
    <property type="component" value="Unassembled WGS sequence"/>
</dbReference>
<keyword evidence="2" id="KW-1185">Reference proteome</keyword>
<dbReference type="AlphaFoldDB" id="A0A6G1JYH0"/>
<gene>
    <name evidence="1" type="ORF">K504DRAFT_387895</name>
</gene>
<sequence length="50" mass="5817">LKLVILSKVLIRLEANYLQRRISRELSVTRDYIRGIQRSLSAYGLPYPPS</sequence>